<protein>
    <submittedName>
        <fullName evidence="2">Uncharacterized protein</fullName>
    </submittedName>
</protein>
<feature type="compositionally biased region" description="Basic and acidic residues" evidence="1">
    <location>
        <begin position="28"/>
        <end position="38"/>
    </location>
</feature>
<evidence type="ECO:0000313" key="3">
    <source>
        <dbReference type="Proteomes" id="UP001208570"/>
    </source>
</evidence>
<comment type="caution">
    <text evidence="2">The sequence shown here is derived from an EMBL/GenBank/DDBJ whole genome shotgun (WGS) entry which is preliminary data.</text>
</comment>
<evidence type="ECO:0000256" key="1">
    <source>
        <dbReference type="SAM" id="MobiDB-lite"/>
    </source>
</evidence>
<name>A0AAD9J3P7_9ANNE</name>
<proteinExistence type="predicted"/>
<dbReference type="EMBL" id="JAODUP010000676">
    <property type="protein sequence ID" value="KAK2145528.1"/>
    <property type="molecule type" value="Genomic_DNA"/>
</dbReference>
<keyword evidence="3" id="KW-1185">Reference proteome</keyword>
<dbReference type="AlphaFoldDB" id="A0AAD9J3P7"/>
<evidence type="ECO:0000313" key="2">
    <source>
        <dbReference type="EMBL" id="KAK2145528.1"/>
    </source>
</evidence>
<feature type="region of interest" description="Disordered" evidence="1">
    <location>
        <begin position="1"/>
        <end position="61"/>
    </location>
</feature>
<feature type="non-terminal residue" evidence="2">
    <location>
        <position position="61"/>
    </location>
</feature>
<reference evidence="2" key="1">
    <citation type="journal article" date="2023" name="Mol. Biol. Evol.">
        <title>Third-Generation Sequencing Reveals the Adaptive Role of the Epigenome in Three Deep-Sea Polychaetes.</title>
        <authorList>
            <person name="Perez M."/>
            <person name="Aroh O."/>
            <person name="Sun Y."/>
            <person name="Lan Y."/>
            <person name="Juniper S.K."/>
            <person name="Young C.R."/>
            <person name="Angers B."/>
            <person name="Qian P.Y."/>
        </authorList>
    </citation>
    <scope>NUCLEOTIDE SEQUENCE</scope>
    <source>
        <strain evidence="2">P08H-3</strain>
    </source>
</reference>
<sequence length="61" mass="6486">MHANRGSKKPQTAGQSVTKTTTTTTKPTGEECEHKTDSGKSSVKKAGKMRKEVGSAHRSSI</sequence>
<organism evidence="2 3">
    <name type="scientific">Paralvinella palmiformis</name>
    <dbReference type="NCBI Taxonomy" id="53620"/>
    <lineage>
        <taxon>Eukaryota</taxon>
        <taxon>Metazoa</taxon>
        <taxon>Spiralia</taxon>
        <taxon>Lophotrochozoa</taxon>
        <taxon>Annelida</taxon>
        <taxon>Polychaeta</taxon>
        <taxon>Sedentaria</taxon>
        <taxon>Canalipalpata</taxon>
        <taxon>Terebellida</taxon>
        <taxon>Terebelliformia</taxon>
        <taxon>Alvinellidae</taxon>
        <taxon>Paralvinella</taxon>
    </lineage>
</organism>
<accession>A0AAD9J3P7</accession>
<feature type="compositionally biased region" description="Low complexity" evidence="1">
    <location>
        <begin position="18"/>
        <end position="27"/>
    </location>
</feature>
<gene>
    <name evidence="2" type="ORF">LSH36_676g01015</name>
</gene>
<dbReference type="Proteomes" id="UP001208570">
    <property type="component" value="Unassembled WGS sequence"/>
</dbReference>